<dbReference type="Pfam" id="PF03698">
    <property type="entry name" value="UPF0180"/>
    <property type="match status" value="1"/>
</dbReference>
<accession>A0A267MJ53</accession>
<dbReference type="EMBL" id="NIBG01000006">
    <property type="protein sequence ID" value="PAB59599.1"/>
    <property type="molecule type" value="Genomic_DNA"/>
</dbReference>
<dbReference type="OrthoDB" id="1708042at2"/>
<protein>
    <recommendedName>
        <fullName evidence="3">YkuS family protein</fullName>
    </recommendedName>
</protein>
<sequence>MEVIIMDKKVVVENTLKPYIDILEESGYDVHKLYKNENANKIESTKYDGVVVSSAKNIPMGHNSKINVPIIEAEGKTPEEVLNILISTHHDGMR</sequence>
<gene>
    <name evidence="1" type="ORF">CCE28_08490</name>
</gene>
<comment type="caution">
    <text evidence="1">The sequence shown here is derived from an EMBL/GenBank/DDBJ whole genome shotgun (WGS) entry which is preliminary data.</text>
</comment>
<name>A0A267MJ53_9FIRM</name>
<evidence type="ECO:0000313" key="2">
    <source>
        <dbReference type="Proteomes" id="UP000216024"/>
    </source>
</evidence>
<dbReference type="AlphaFoldDB" id="A0A267MJ53"/>
<organism evidence="1 2">
    <name type="scientific">Anaeromicrobium sediminis</name>
    <dbReference type="NCBI Taxonomy" id="1478221"/>
    <lineage>
        <taxon>Bacteria</taxon>
        <taxon>Bacillati</taxon>
        <taxon>Bacillota</taxon>
        <taxon>Clostridia</taxon>
        <taxon>Peptostreptococcales</taxon>
        <taxon>Thermotaleaceae</taxon>
        <taxon>Anaeromicrobium</taxon>
    </lineage>
</organism>
<keyword evidence="2" id="KW-1185">Reference proteome</keyword>
<evidence type="ECO:0008006" key="3">
    <source>
        <dbReference type="Google" id="ProtNLM"/>
    </source>
</evidence>
<dbReference type="Proteomes" id="UP000216024">
    <property type="component" value="Unassembled WGS sequence"/>
</dbReference>
<evidence type="ECO:0000313" key="1">
    <source>
        <dbReference type="EMBL" id="PAB59599.1"/>
    </source>
</evidence>
<dbReference type="InterPro" id="IPR005370">
    <property type="entry name" value="UPF0180"/>
</dbReference>
<proteinExistence type="predicted"/>
<reference evidence="1 2" key="1">
    <citation type="submission" date="2017-06" db="EMBL/GenBank/DDBJ databases">
        <title>Draft genome sequence of anaerobic fermentative bacterium Anaeromicrobium sediminis DY2726D isolated from West Pacific Ocean sediments.</title>
        <authorList>
            <person name="Zeng X."/>
        </authorList>
    </citation>
    <scope>NUCLEOTIDE SEQUENCE [LARGE SCALE GENOMIC DNA]</scope>
    <source>
        <strain evidence="1 2">DY2726D</strain>
    </source>
</reference>